<dbReference type="GO" id="GO:0016301">
    <property type="term" value="F:kinase activity"/>
    <property type="evidence" value="ECO:0007669"/>
    <property type="project" value="UniProtKB-KW"/>
</dbReference>
<sequence>MGIPEQVQVDHSPLYKIGKMLGKGGFGQVFVGQQISDTNVDNTRFGSDPFKMQILCHH</sequence>
<evidence type="ECO:0000313" key="2">
    <source>
        <dbReference type="Proteomes" id="UP001327560"/>
    </source>
</evidence>
<reference evidence="1 2" key="1">
    <citation type="submission" date="2023-10" db="EMBL/GenBank/DDBJ databases">
        <title>Chromosome-scale genome assembly provides insights into flower coloration mechanisms of Canna indica.</title>
        <authorList>
            <person name="Li C."/>
        </authorList>
    </citation>
    <scope>NUCLEOTIDE SEQUENCE [LARGE SCALE GENOMIC DNA]</scope>
    <source>
        <tissue evidence="1">Flower</tissue>
    </source>
</reference>
<organism evidence="1 2">
    <name type="scientific">Canna indica</name>
    <name type="common">Indian-shot</name>
    <dbReference type="NCBI Taxonomy" id="4628"/>
    <lineage>
        <taxon>Eukaryota</taxon>
        <taxon>Viridiplantae</taxon>
        <taxon>Streptophyta</taxon>
        <taxon>Embryophyta</taxon>
        <taxon>Tracheophyta</taxon>
        <taxon>Spermatophyta</taxon>
        <taxon>Magnoliopsida</taxon>
        <taxon>Liliopsida</taxon>
        <taxon>Zingiberales</taxon>
        <taxon>Cannaceae</taxon>
        <taxon>Canna</taxon>
    </lineage>
</organism>
<gene>
    <name evidence="1" type="ORF">Cni_G21154</name>
</gene>
<accession>A0AAQ3QK21</accession>
<keyword evidence="1" id="KW-0808">Transferase</keyword>
<keyword evidence="2" id="KW-1185">Reference proteome</keyword>
<proteinExistence type="predicted"/>
<dbReference type="EMBL" id="CP136895">
    <property type="protein sequence ID" value="WOL12388.1"/>
    <property type="molecule type" value="Genomic_DNA"/>
</dbReference>
<dbReference type="AlphaFoldDB" id="A0AAQ3QK21"/>
<evidence type="ECO:0000313" key="1">
    <source>
        <dbReference type="EMBL" id="WOL12388.1"/>
    </source>
</evidence>
<dbReference type="Gene3D" id="3.30.200.20">
    <property type="entry name" value="Phosphorylase Kinase, domain 1"/>
    <property type="match status" value="1"/>
</dbReference>
<name>A0AAQ3QK21_9LILI</name>
<protein>
    <submittedName>
        <fullName evidence="1">Casein kinase 1-like protein HD16</fullName>
    </submittedName>
</protein>
<keyword evidence="1" id="KW-0418">Kinase</keyword>
<dbReference type="Proteomes" id="UP001327560">
    <property type="component" value="Chromosome 6"/>
</dbReference>